<dbReference type="AlphaFoldDB" id="X1QJT5"/>
<organism evidence="1">
    <name type="scientific">marine sediment metagenome</name>
    <dbReference type="NCBI Taxonomy" id="412755"/>
    <lineage>
        <taxon>unclassified sequences</taxon>
        <taxon>metagenomes</taxon>
        <taxon>ecological metagenomes</taxon>
    </lineage>
</organism>
<feature type="non-terminal residue" evidence="1">
    <location>
        <position position="1"/>
    </location>
</feature>
<dbReference type="SUPFAM" id="SSF46955">
    <property type="entry name" value="Putative DNA-binding domain"/>
    <property type="match status" value="1"/>
</dbReference>
<dbReference type="InterPro" id="IPR009061">
    <property type="entry name" value="DNA-bd_dom_put_sf"/>
</dbReference>
<gene>
    <name evidence="1" type="ORF">S06H3_44922</name>
</gene>
<sequence length="64" mass="7461">LELSYKYMTAPQARERLGLSHFQLDVRIRRGILPAPTLVDSTGVRFFDEDWVDRARVILEASKR</sequence>
<dbReference type="EMBL" id="BARV01027990">
    <property type="protein sequence ID" value="GAI43514.1"/>
    <property type="molecule type" value="Genomic_DNA"/>
</dbReference>
<proteinExistence type="predicted"/>
<reference evidence="1" key="1">
    <citation type="journal article" date="2014" name="Front. Microbiol.">
        <title>High frequency of phylogenetically diverse reductive dehalogenase-homologous genes in deep subseafloor sedimentary metagenomes.</title>
        <authorList>
            <person name="Kawai M."/>
            <person name="Futagami T."/>
            <person name="Toyoda A."/>
            <person name="Takaki Y."/>
            <person name="Nishi S."/>
            <person name="Hori S."/>
            <person name="Arai W."/>
            <person name="Tsubouchi T."/>
            <person name="Morono Y."/>
            <person name="Uchiyama I."/>
            <person name="Ito T."/>
            <person name="Fujiyama A."/>
            <person name="Inagaki F."/>
            <person name="Takami H."/>
        </authorList>
    </citation>
    <scope>NUCLEOTIDE SEQUENCE</scope>
    <source>
        <strain evidence="1">Expedition CK06-06</strain>
    </source>
</reference>
<evidence type="ECO:0000313" key="1">
    <source>
        <dbReference type="EMBL" id="GAI43514.1"/>
    </source>
</evidence>
<protein>
    <recommendedName>
        <fullName evidence="2">HTH merR-type domain-containing protein</fullName>
    </recommendedName>
</protein>
<evidence type="ECO:0008006" key="2">
    <source>
        <dbReference type="Google" id="ProtNLM"/>
    </source>
</evidence>
<name>X1QJT5_9ZZZZ</name>
<comment type="caution">
    <text evidence="1">The sequence shown here is derived from an EMBL/GenBank/DDBJ whole genome shotgun (WGS) entry which is preliminary data.</text>
</comment>
<accession>X1QJT5</accession>